<gene>
    <name evidence="2" type="ORF">SD71_10215</name>
</gene>
<dbReference type="EMBL" id="JXAL01000016">
    <property type="protein sequence ID" value="KIL35781.1"/>
    <property type="molecule type" value="Genomic_DNA"/>
</dbReference>
<dbReference type="Proteomes" id="UP000054526">
    <property type="component" value="Unassembled WGS sequence"/>
</dbReference>
<evidence type="ECO:0000313" key="2">
    <source>
        <dbReference type="EMBL" id="KIL35781.1"/>
    </source>
</evidence>
<feature type="transmembrane region" description="Helical" evidence="1">
    <location>
        <begin position="7"/>
        <end position="23"/>
    </location>
</feature>
<keyword evidence="1" id="KW-0812">Transmembrane</keyword>
<evidence type="ECO:0000256" key="1">
    <source>
        <dbReference type="SAM" id="Phobius"/>
    </source>
</evidence>
<keyword evidence="1" id="KW-0472">Membrane</keyword>
<comment type="caution">
    <text evidence="2">The sequence shown here is derived from an EMBL/GenBank/DDBJ whole genome shotgun (WGS) entry which is preliminary data.</text>
</comment>
<feature type="transmembrane region" description="Helical" evidence="1">
    <location>
        <begin position="64"/>
        <end position="86"/>
    </location>
</feature>
<organism evidence="2 3">
    <name type="scientific">Cohnella kolymensis</name>
    <dbReference type="NCBI Taxonomy" id="1590652"/>
    <lineage>
        <taxon>Bacteria</taxon>
        <taxon>Bacillati</taxon>
        <taxon>Bacillota</taxon>
        <taxon>Bacilli</taxon>
        <taxon>Bacillales</taxon>
        <taxon>Paenibacillaceae</taxon>
        <taxon>Cohnella</taxon>
    </lineage>
</organism>
<reference evidence="2 3" key="1">
    <citation type="submission" date="2014-12" db="EMBL/GenBank/DDBJ databases">
        <title>Draft genome sequence of Cohnella kolymensis strain B-2846.</title>
        <authorList>
            <person name="Karlyshev A.V."/>
            <person name="Kudryashova E.B."/>
        </authorList>
    </citation>
    <scope>NUCLEOTIDE SEQUENCE [LARGE SCALE GENOMIC DNA]</scope>
    <source>
        <strain evidence="2 3">VKM B-2846</strain>
    </source>
</reference>
<proteinExistence type="predicted"/>
<evidence type="ECO:0000313" key="3">
    <source>
        <dbReference type="Proteomes" id="UP000054526"/>
    </source>
</evidence>
<sequence length="96" mass="11003">MRVRFSYLLPLIQLVLVIVSVLFDLRSQNGAGEADNQVIANLVSNVEYYIKATLGLTDIVNFRFNFITALLGLLFWICVGFLLDLLRKRRRSIRQG</sequence>
<keyword evidence="3" id="KW-1185">Reference proteome</keyword>
<accession>A0ABR5A463</accession>
<evidence type="ECO:0008006" key="4">
    <source>
        <dbReference type="Google" id="ProtNLM"/>
    </source>
</evidence>
<keyword evidence="1" id="KW-1133">Transmembrane helix</keyword>
<name>A0ABR5A463_9BACL</name>
<protein>
    <recommendedName>
        <fullName evidence="4">VanZ-like domain-containing protein</fullName>
    </recommendedName>
</protein>